<keyword evidence="7" id="KW-0813">Transport</keyword>
<comment type="similarity">
    <text evidence="3 7">Belongs to the PRA1 family.</text>
</comment>
<dbReference type="EMBL" id="KK198758">
    <property type="protein sequence ID" value="KCW68324.1"/>
    <property type="molecule type" value="Genomic_DNA"/>
</dbReference>
<dbReference type="AlphaFoldDB" id="A0A059BQK5"/>
<evidence type="ECO:0000256" key="4">
    <source>
        <dbReference type="ARBA" id="ARBA00022692"/>
    </source>
</evidence>
<comment type="subcellular location">
    <subcellularLocation>
        <location evidence="2">Endomembrane system</location>
        <topology evidence="2">Multi-pass membrane protein</topology>
    </subcellularLocation>
    <subcellularLocation>
        <location evidence="7">Membrane</location>
        <topology evidence="7">Multi-pass membrane protein</topology>
    </subcellularLocation>
</comment>
<feature type="transmembrane region" description="Helical" evidence="7">
    <location>
        <begin position="108"/>
        <end position="124"/>
    </location>
</feature>
<protein>
    <recommendedName>
        <fullName evidence="7">PRA1 family protein</fullName>
    </recommendedName>
</protein>
<dbReference type="InterPro" id="IPR004895">
    <property type="entry name" value="Prenylated_rab_accept_PRA1"/>
</dbReference>
<keyword evidence="5 7" id="KW-1133">Transmembrane helix</keyword>
<evidence type="ECO:0000256" key="7">
    <source>
        <dbReference type="RuleBase" id="RU363107"/>
    </source>
</evidence>
<evidence type="ECO:0000256" key="6">
    <source>
        <dbReference type="ARBA" id="ARBA00023136"/>
    </source>
</evidence>
<feature type="compositionally biased region" description="Low complexity" evidence="8">
    <location>
        <begin position="1"/>
        <end position="10"/>
    </location>
</feature>
<proteinExistence type="inferred from homology"/>
<feature type="transmembrane region" description="Helical" evidence="7">
    <location>
        <begin position="136"/>
        <end position="156"/>
    </location>
</feature>
<dbReference type="PANTHER" id="PTHR19317">
    <property type="entry name" value="PRENYLATED RAB ACCEPTOR 1-RELATED"/>
    <property type="match status" value="1"/>
</dbReference>
<dbReference type="Gramene" id="KCW68324">
    <property type="protein sequence ID" value="KCW68324"/>
    <property type="gene ID" value="EUGRSUZ_F01986"/>
</dbReference>
<dbReference type="InParanoid" id="A0A059BQK5"/>
<evidence type="ECO:0000256" key="8">
    <source>
        <dbReference type="SAM" id="MobiDB-lite"/>
    </source>
</evidence>
<dbReference type="KEGG" id="egr:104451764"/>
<dbReference type="STRING" id="71139.A0A059BQK5"/>
<gene>
    <name evidence="9" type="ORF">EUGRSUZ_F01986</name>
</gene>
<dbReference type="GO" id="GO:0016192">
    <property type="term" value="P:vesicle-mediated transport"/>
    <property type="evidence" value="ECO:0000318"/>
    <property type="project" value="GO_Central"/>
</dbReference>
<keyword evidence="4 7" id="KW-0812">Transmembrane</keyword>
<comment type="function">
    <text evidence="1 7">May be involved in both secretory and endocytic intracellular trafficking in the endosomal/prevacuolar compartments.</text>
</comment>
<dbReference type="Pfam" id="PF03208">
    <property type="entry name" value="PRA1"/>
    <property type="match status" value="1"/>
</dbReference>
<organism evidence="9">
    <name type="scientific">Eucalyptus grandis</name>
    <name type="common">Flooded gum</name>
    <dbReference type="NCBI Taxonomy" id="71139"/>
    <lineage>
        <taxon>Eukaryota</taxon>
        <taxon>Viridiplantae</taxon>
        <taxon>Streptophyta</taxon>
        <taxon>Embryophyta</taxon>
        <taxon>Tracheophyta</taxon>
        <taxon>Spermatophyta</taxon>
        <taxon>Magnoliopsida</taxon>
        <taxon>eudicotyledons</taxon>
        <taxon>Gunneridae</taxon>
        <taxon>Pentapetalae</taxon>
        <taxon>rosids</taxon>
        <taxon>malvids</taxon>
        <taxon>Myrtales</taxon>
        <taxon>Myrtaceae</taxon>
        <taxon>Myrtoideae</taxon>
        <taxon>Eucalypteae</taxon>
        <taxon>Eucalyptus</taxon>
    </lineage>
</organism>
<name>A0A059BQK5_EUCGR</name>
<dbReference type="OMA" id="LFFFRED"/>
<evidence type="ECO:0000256" key="3">
    <source>
        <dbReference type="ARBA" id="ARBA00006483"/>
    </source>
</evidence>
<evidence type="ECO:0000256" key="5">
    <source>
        <dbReference type="ARBA" id="ARBA00022989"/>
    </source>
</evidence>
<feature type="region of interest" description="Disordered" evidence="8">
    <location>
        <begin position="1"/>
        <end position="23"/>
    </location>
</feature>
<evidence type="ECO:0000256" key="1">
    <source>
        <dbReference type="ARBA" id="ARBA00002501"/>
    </source>
</evidence>
<dbReference type="GO" id="GO:0005783">
    <property type="term" value="C:endoplasmic reticulum"/>
    <property type="evidence" value="ECO:0000318"/>
    <property type="project" value="GO_Central"/>
</dbReference>
<evidence type="ECO:0000313" key="9">
    <source>
        <dbReference type="EMBL" id="KCW68324.1"/>
    </source>
</evidence>
<dbReference type="eggNOG" id="KOG3142">
    <property type="taxonomic scope" value="Eukaryota"/>
</dbReference>
<feature type="transmembrane region" description="Helical" evidence="7">
    <location>
        <begin position="162"/>
        <end position="179"/>
    </location>
</feature>
<dbReference type="OrthoDB" id="63113at2759"/>
<sequence length="226" mass="23296">MQSPAATQPKPAAPTPGGGGGGGGAATYTTIPISVSDVISRSVHNFSAAISRHRPWPEFLAAGSFDRPGSASSAVARIRKNAVYFRVNYAVVVGSCALVSLLGAPFSLIVFASVLALWLIFHFFREDPLMVSGHQLNDRLVLCALVLVSLSAVWFVGRVETLVIGVGAGSLLCGVHGALRNPDGLFLDEEEAASQGLIGSRAGFAAAPGFGYGTDRGNVAKTGLGD</sequence>
<dbReference type="PANTHER" id="PTHR19317:SF53">
    <property type="entry name" value="PRA1 FAMILY PROTEIN G1"/>
    <property type="match status" value="1"/>
</dbReference>
<dbReference type="GO" id="GO:0005794">
    <property type="term" value="C:Golgi apparatus"/>
    <property type="evidence" value="ECO:0000318"/>
    <property type="project" value="GO_Central"/>
</dbReference>
<dbReference type="GO" id="GO:0016020">
    <property type="term" value="C:membrane"/>
    <property type="evidence" value="ECO:0007669"/>
    <property type="project" value="UniProtKB-SubCell"/>
</dbReference>
<keyword evidence="6 7" id="KW-0472">Membrane</keyword>
<reference evidence="9" key="1">
    <citation type="submission" date="2013-07" db="EMBL/GenBank/DDBJ databases">
        <title>The genome of Eucalyptus grandis.</title>
        <authorList>
            <person name="Schmutz J."/>
            <person name="Hayes R."/>
            <person name="Myburg A."/>
            <person name="Tuskan G."/>
            <person name="Grattapaglia D."/>
            <person name="Rokhsar D.S."/>
        </authorList>
    </citation>
    <scope>NUCLEOTIDE SEQUENCE</scope>
    <source>
        <tissue evidence="9">Leaf extractions</tissue>
    </source>
</reference>
<accession>A0A059BQK5</accession>
<dbReference type="FunCoup" id="A0A059BQK5">
    <property type="interactions" value="1185"/>
</dbReference>
<evidence type="ECO:0000256" key="2">
    <source>
        <dbReference type="ARBA" id="ARBA00004127"/>
    </source>
</evidence>